<protein>
    <submittedName>
        <fullName evidence="1">Uncharacterized protein</fullName>
    </submittedName>
</protein>
<proteinExistence type="predicted"/>
<name>A0A371G6T4_MUCPR</name>
<dbReference type="Proteomes" id="UP000257109">
    <property type="component" value="Unassembled WGS sequence"/>
</dbReference>
<organism evidence="1 2">
    <name type="scientific">Mucuna pruriens</name>
    <name type="common">Velvet bean</name>
    <name type="synonym">Dolichos pruriens</name>
    <dbReference type="NCBI Taxonomy" id="157652"/>
    <lineage>
        <taxon>Eukaryota</taxon>
        <taxon>Viridiplantae</taxon>
        <taxon>Streptophyta</taxon>
        <taxon>Embryophyta</taxon>
        <taxon>Tracheophyta</taxon>
        <taxon>Spermatophyta</taxon>
        <taxon>Magnoliopsida</taxon>
        <taxon>eudicotyledons</taxon>
        <taxon>Gunneridae</taxon>
        <taxon>Pentapetalae</taxon>
        <taxon>rosids</taxon>
        <taxon>fabids</taxon>
        <taxon>Fabales</taxon>
        <taxon>Fabaceae</taxon>
        <taxon>Papilionoideae</taxon>
        <taxon>50 kb inversion clade</taxon>
        <taxon>NPAAA clade</taxon>
        <taxon>indigoferoid/millettioid clade</taxon>
        <taxon>Phaseoleae</taxon>
        <taxon>Mucuna</taxon>
    </lineage>
</organism>
<accession>A0A371G6T4</accession>
<feature type="non-terminal residue" evidence="1">
    <location>
        <position position="1"/>
    </location>
</feature>
<evidence type="ECO:0000313" key="1">
    <source>
        <dbReference type="EMBL" id="RDX86268.1"/>
    </source>
</evidence>
<evidence type="ECO:0000313" key="2">
    <source>
        <dbReference type="Proteomes" id="UP000257109"/>
    </source>
</evidence>
<sequence>MRHSKDWDLFPCNNKMLWLTHRDPLEKLSYTCLGVGYNSVYIEDMETLPLQSKIWRFQRPQEFNMRKRR</sequence>
<gene>
    <name evidence="1" type="ORF">CR513_32423</name>
</gene>
<keyword evidence="2" id="KW-1185">Reference proteome</keyword>
<dbReference type="EMBL" id="QJKJ01006563">
    <property type="protein sequence ID" value="RDX86268.1"/>
    <property type="molecule type" value="Genomic_DNA"/>
</dbReference>
<dbReference type="AlphaFoldDB" id="A0A371G6T4"/>
<reference evidence="1" key="1">
    <citation type="submission" date="2018-05" db="EMBL/GenBank/DDBJ databases">
        <title>Draft genome of Mucuna pruriens seed.</title>
        <authorList>
            <person name="Nnadi N.E."/>
            <person name="Vos R."/>
            <person name="Hasami M.H."/>
            <person name="Devisetty U.K."/>
            <person name="Aguiy J.C."/>
        </authorList>
    </citation>
    <scope>NUCLEOTIDE SEQUENCE [LARGE SCALE GENOMIC DNA]</scope>
    <source>
        <strain evidence="1">JCA_2017</strain>
    </source>
</reference>
<comment type="caution">
    <text evidence="1">The sequence shown here is derived from an EMBL/GenBank/DDBJ whole genome shotgun (WGS) entry which is preliminary data.</text>
</comment>